<gene>
    <name evidence="1" type="ORF">EZS28_019627</name>
</gene>
<proteinExistence type="predicted"/>
<dbReference type="Proteomes" id="UP000324800">
    <property type="component" value="Unassembled WGS sequence"/>
</dbReference>
<organism evidence="1 2">
    <name type="scientific">Streblomastix strix</name>
    <dbReference type="NCBI Taxonomy" id="222440"/>
    <lineage>
        <taxon>Eukaryota</taxon>
        <taxon>Metamonada</taxon>
        <taxon>Preaxostyla</taxon>
        <taxon>Oxymonadida</taxon>
        <taxon>Streblomastigidae</taxon>
        <taxon>Streblomastix</taxon>
    </lineage>
</organism>
<accession>A0A5J4VRG4</accession>
<comment type="caution">
    <text evidence="1">The sequence shown here is derived from an EMBL/GenBank/DDBJ whole genome shotgun (WGS) entry which is preliminary data.</text>
</comment>
<dbReference type="AlphaFoldDB" id="A0A5J4VRG4"/>
<evidence type="ECO:0000313" key="1">
    <source>
        <dbReference type="EMBL" id="KAA6384846.1"/>
    </source>
</evidence>
<dbReference type="EMBL" id="SNRW01005548">
    <property type="protein sequence ID" value="KAA6384846.1"/>
    <property type="molecule type" value="Genomic_DNA"/>
</dbReference>
<name>A0A5J4VRG4_9EUKA</name>
<evidence type="ECO:0000313" key="2">
    <source>
        <dbReference type="Proteomes" id="UP000324800"/>
    </source>
</evidence>
<reference evidence="1 2" key="1">
    <citation type="submission" date="2019-03" db="EMBL/GenBank/DDBJ databases">
        <title>Single cell metagenomics reveals metabolic interactions within the superorganism composed of flagellate Streblomastix strix and complex community of Bacteroidetes bacteria on its surface.</title>
        <authorList>
            <person name="Treitli S.C."/>
            <person name="Kolisko M."/>
            <person name="Husnik F."/>
            <person name="Keeling P."/>
            <person name="Hampl V."/>
        </authorList>
    </citation>
    <scope>NUCLEOTIDE SEQUENCE [LARGE SCALE GENOMIC DNA]</scope>
    <source>
        <strain evidence="1">ST1C</strain>
    </source>
</reference>
<sequence length="76" mass="8768">MYQDDDHDSNDDVFGESDLILSQVRGLRGRGKKKRGGRNAYLKHNPFFLVINTFKEVRSLSQKSLDRDAGRLEQPM</sequence>
<protein>
    <submittedName>
        <fullName evidence="1">Uncharacterized protein</fullName>
    </submittedName>
</protein>